<dbReference type="Pfam" id="PF12779">
    <property type="entry name" value="WXXGXW"/>
    <property type="match status" value="1"/>
</dbReference>
<evidence type="ECO:0000313" key="4">
    <source>
        <dbReference type="Proteomes" id="UP000593875"/>
    </source>
</evidence>
<evidence type="ECO:0000256" key="2">
    <source>
        <dbReference type="SAM" id="SignalP"/>
    </source>
</evidence>
<evidence type="ECO:0000313" key="3">
    <source>
        <dbReference type="EMBL" id="QOL49750.1"/>
    </source>
</evidence>
<dbReference type="Proteomes" id="UP000593875">
    <property type="component" value="Chromosome"/>
</dbReference>
<keyword evidence="2" id="KW-0732">Signal</keyword>
<protein>
    <submittedName>
        <fullName evidence="3">YXWGXW repeat-containing protein</fullName>
    </submittedName>
</protein>
<dbReference type="AlphaFoldDB" id="A0A7L9U4E7"/>
<gene>
    <name evidence="3" type="ORF">LPB04_23250</name>
</gene>
<proteinExistence type="predicted"/>
<organism evidence="3 4">
    <name type="scientific">Massilia litorea</name>
    <dbReference type="NCBI Taxonomy" id="2769491"/>
    <lineage>
        <taxon>Bacteria</taxon>
        <taxon>Pseudomonadati</taxon>
        <taxon>Pseudomonadota</taxon>
        <taxon>Betaproteobacteria</taxon>
        <taxon>Burkholderiales</taxon>
        <taxon>Oxalobacteraceae</taxon>
        <taxon>Telluria group</taxon>
        <taxon>Massilia</taxon>
    </lineage>
</organism>
<feature type="compositionally biased region" description="Basic and acidic residues" evidence="1">
    <location>
        <begin position="106"/>
        <end position="122"/>
    </location>
</feature>
<name>A0A7L9U4E7_9BURK</name>
<sequence>MKRILITLAAAVISTAAFAPVAQAQHSRTEVIVVQKAPPAPRHESTPRARRGYEWAPGYWNWNGHRYTWVKGHYEKVRHGYVYSRPEWRQGDNGWTLERGGWRRGPNGDRDGDGIRNRDDARPNNPNRS</sequence>
<feature type="chain" id="PRO_5032607016" evidence="2">
    <location>
        <begin position="20"/>
        <end position="129"/>
    </location>
</feature>
<keyword evidence="4" id="KW-1185">Reference proteome</keyword>
<dbReference type="RefSeq" id="WP_193686784.1">
    <property type="nucleotide sequence ID" value="NZ_CP062941.1"/>
</dbReference>
<feature type="region of interest" description="Disordered" evidence="1">
    <location>
        <begin position="86"/>
        <end position="129"/>
    </location>
</feature>
<dbReference type="EMBL" id="CP062941">
    <property type="protein sequence ID" value="QOL49750.1"/>
    <property type="molecule type" value="Genomic_DNA"/>
</dbReference>
<reference evidence="3 4" key="1">
    <citation type="submission" date="2020-10" db="EMBL/GenBank/DDBJ databases">
        <title>Genome sequencing of Massilia sp. LPB0304.</title>
        <authorList>
            <person name="Kim J."/>
        </authorList>
    </citation>
    <scope>NUCLEOTIDE SEQUENCE [LARGE SCALE GENOMIC DNA]</scope>
    <source>
        <strain evidence="3 4">LPB0304</strain>
    </source>
</reference>
<dbReference type="InterPro" id="IPR024447">
    <property type="entry name" value="YXWGXW_rpt"/>
</dbReference>
<feature type="signal peptide" evidence="2">
    <location>
        <begin position="1"/>
        <end position="19"/>
    </location>
</feature>
<dbReference type="KEGG" id="mlir:LPB04_23250"/>
<evidence type="ECO:0000256" key="1">
    <source>
        <dbReference type="SAM" id="MobiDB-lite"/>
    </source>
</evidence>
<accession>A0A7L9U4E7</accession>